<protein>
    <submittedName>
        <fullName evidence="1">DUF1292 domain-containing protein</fullName>
    </submittedName>
</protein>
<organism evidence="1 2">
    <name type="scientific">Lachnoclostridium phytofermentans</name>
    <dbReference type="NCBI Taxonomy" id="66219"/>
    <lineage>
        <taxon>Bacteria</taxon>
        <taxon>Bacillati</taxon>
        <taxon>Bacillota</taxon>
        <taxon>Clostridia</taxon>
        <taxon>Lachnospirales</taxon>
        <taxon>Lachnospiraceae</taxon>
    </lineage>
</organism>
<comment type="caution">
    <text evidence="1">The sequence shown here is derived from an EMBL/GenBank/DDBJ whole genome shotgun (WGS) entry which is preliminary data.</text>
</comment>
<evidence type="ECO:0000313" key="2">
    <source>
        <dbReference type="Proteomes" id="UP000262969"/>
    </source>
</evidence>
<proteinExistence type="predicted"/>
<sequence>MDKHEHGDDCNCSSDEFFHDQVTLTLEDDTEVVCDIIAVFPCGEKQYIALLPEDAGEEGEVFLYEFIQNGDEIELESIEDDAEFEAVSEAFDEFLDSEEFDELFGEEEAEDEE</sequence>
<dbReference type="Pfam" id="PF06949">
    <property type="entry name" value="DUF1292"/>
    <property type="match status" value="1"/>
</dbReference>
<evidence type="ECO:0000313" key="1">
    <source>
        <dbReference type="EMBL" id="HCL01636.1"/>
    </source>
</evidence>
<dbReference type="Proteomes" id="UP000262969">
    <property type="component" value="Unassembled WGS sequence"/>
</dbReference>
<gene>
    <name evidence="1" type="ORF">DHW61_04345</name>
</gene>
<name>A0A3D2X3S3_9FIRM</name>
<dbReference type="EMBL" id="DPVV01000151">
    <property type="protein sequence ID" value="HCL01636.1"/>
    <property type="molecule type" value="Genomic_DNA"/>
</dbReference>
<dbReference type="InterPro" id="IPR009711">
    <property type="entry name" value="UPF0473"/>
</dbReference>
<dbReference type="AlphaFoldDB" id="A0A3D2X3S3"/>
<accession>A0A3D2X3S3</accession>
<reference evidence="1 2" key="1">
    <citation type="journal article" date="2018" name="Nat. Biotechnol.">
        <title>A standardized bacterial taxonomy based on genome phylogeny substantially revises the tree of life.</title>
        <authorList>
            <person name="Parks D.H."/>
            <person name="Chuvochina M."/>
            <person name="Waite D.W."/>
            <person name="Rinke C."/>
            <person name="Skarshewski A."/>
            <person name="Chaumeil P.A."/>
            <person name="Hugenholtz P."/>
        </authorList>
    </citation>
    <scope>NUCLEOTIDE SEQUENCE [LARGE SCALE GENOMIC DNA]</scope>
    <source>
        <strain evidence="1">UBA11728</strain>
    </source>
</reference>